<proteinExistence type="predicted"/>
<evidence type="ECO:0000313" key="1">
    <source>
        <dbReference type="EMBL" id="UTG76141.1"/>
    </source>
</evidence>
<sequence>MEEDFGYDLSDWEKAKLEAEQYLIKQAAILGQREYIFYSTLASVIKTIQIDAHSVAMSHLLAQISEKTYLSHGFMLSALVVSKEHKIPGEGFFELAKKLYKDDKVYEGRWYFSEVNKIKKYAKERLGVE</sequence>
<dbReference type="EMBL" id="CP073118">
    <property type="protein sequence ID" value="UTG76141.1"/>
    <property type="molecule type" value="Genomic_DNA"/>
</dbReference>
<gene>
    <name evidence="1" type="ORF">KCG53_04585</name>
</gene>
<accession>A0A9X9I6P5</accession>
<dbReference type="RefSeq" id="WP_070822622.1">
    <property type="nucleotide sequence ID" value="NZ_POXB01000014.1"/>
</dbReference>
<dbReference type="AlphaFoldDB" id="A0A9X9I6P5"/>
<reference evidence="1" key="1">
    <citation type="submission" date="2021-04" db="EMBL/GenBank/DDBJ databases">
        <title>Characterizing Neisseria spp. as novel respiratory pathobionts in bronchiectasis.</title>
        <authorList>
            <person name="Li L."/>
            <person name="Mac Aogain M."/>
            <person name="Xu T."/>
            <person name="Jaggi T.K."/>
            <person name="Chan L.Y."/>
            <person name="Keir H.R."/>
            <person name="Dicker A.J."/>
            <person name="Qu J."/>
            <person name="Liu Y."/>
            <person name="Chen H.S."/>
            <person name="Koh M.S."/>
            <person name="Ong T.H."/>
            <person name="Lim A.Y.H."/>
            <person name="Abisheganaden J."/>
            <person name="Low T.B."/>
            <person name="Oliver B.G."/>
            <person name="Tan N.S."/>
            <person name="Fang M."/>
            <person name="Chalmers J.D."/>
            <person name="Chotirmall S.H."/>
        </authorList>
    </citation>
    <scope>NUCLEOTIDE SEQUENCE</scope>
    <source>
        <strain evidence="1">CG0073</strain>
    </source>
</reference>
<organism evidence="1 2">
    <name type="scientific">Neisseria subflava</name>
    <dbReference type="NCBI Taxonomy" id="28449"/>
    <lineage>
        <taxon>Bacteria</taxon>
        <taxon>Pseudomonadati</taxon>
        <taxon>Pseudomonadota</taxon>
        <taxon>Betaproteobacteria</taxon>
        <taxon>Neisseriales</taxon>
        <taxon>Neisseriaceae</taxon>
        <taxon>Neisseria</taxon>
    </lineage>
</organism>
<evidence type="ECO:0000313" key="2">
    <source>
        <dbReference type="Proteomes" id="UP001057336"/>
    </source>
</evidence>
<name>A0A9X9I6P5_NEISU</name>
<protein>
    <submittedName>
        <fullName evidence="1">Uncharacterized protein</fullName>
    </submittedName>
</protein>
<dbReference type="Proteomes" id="UP001057336">
    <property type="component" value="Chromosome"/>
</dbReference>